<comment type="caution">
    <text evidence="1">The sequence shown here is derived from an EMBL/GenBank/DDBJ whole genome shotgun (WGS) entry which is preliminary data.</text>
</comment>
<name>A0A8J3Y3J1_9ACTN</name>
<evidence type="ECO:0008006" key="3">
    <source>
        <dbReference type="Google" id="ProtNLM"/>
    </source>
</evidence>
<accession>A0A8J3Y3J1</accession>
<dbReference type="Proteomes" id="UP000652013">
    <property type="component" value="Unassembled WGS sequence"/>
</dbReference>
<reference evidence="1" key="1">
    <citation type="submission" date="2021-01" db="EMBL/GenBank/DDBJ databases">
        <title>Whole genome shotgun sequence of Spirilliplanes yamanashiensis NBRC 15828.</title>
        <authorList>
            <person name="Komaki H."/>
            <person name="Tamura T."/>
        </authorList>
    </citation>
    <scope>NUCLEOTIDE SEQUENCE</scope>
    <source>
        <strain evidence="1">NBRC 15828</strain>
    </source>
</reference>
<proteinExistence type="predicted"/>
<dbReference type="AlphaFoldDB" id="A0A8J3Y3J1"/>
<dbReference type="Pfam" id="PF08811">
    <property type="entry name" value="DUF1800"/>
    <property type="match status" value="1"/>
</dbReference>
<gene>
    <name evidence="1" type="ORF">Sya03_03750</name>
</gene>
<protein>
    <recommendedName>
        <fullName evidence="3">DUF1800 domain-containing protein</fullName>
    </recommendedName>
</protein>
<evidence type="ECO:0000313" key="1">
    <source>
        <dbReference type="EMBL" id="GIJ01023.1"/>
    </source>
</evidence>
<sequence>MAGVAAAVVTPATAASAADPAELTGADLVSADPLLHLLRRATYGPSPASIAEITSLGASAWLERQLSPGTLADTECDAVVARFPLINLSIAGVHAKVRNGSLKKHTWDVMRQTGYATLTRAVWSNRQLYEVMCEFWSNHLNVTCPSSDCWDSRQDYDRLVIRRHAMGRFADMLKASARHPAMLSYLDNRYSTRLAPNENYGRELLELHTVGLGYSEADVKYAARLLTGLTVNPATGYSMFDRRKHAVGAVRVLGFQHANRTDYGGGAAIMAMLDYLAMHPATARRIATKLCVRFVSDDPPASLVNRLAQVYLANRTAIVPVLRALFTSAEFAASVGQKVRTPYEDVCATVRALGHRPEPSGTASVQALYWSLEKAGQLPLAWAPPNGYPDTAAAWASPSGYLTRWNVHLNIVQGWYPKELVRPDLFATLVGARPATYGGLVDAVAQRLFGRTLRAEHTEALTQFFGKTPASTLRSNHPAVGWLFPYLVGVMLDSPYFQVR</sequence>
<evidence type="ECO:0000313" key="2">
    <source>
        <dbReference type="Proteomes" id="UP000652013"/>
    </source>
</evidence>
<dbReference type="InterPro" id="IPR014917">
    <property type="entry name" value="DUF1800"/>
</dbReference>
<dbReference type="EMBL" id="BOOY01000002">
    <property type="protein sequence ID" value="GIJ01023.1"/>
    <property type="molecule type" value="Genomic_DNA"/>
</dbReference>
<keyword evidence="2" id="KW-1185">Reference proteome</keyword>
<organism evidence="1 2">
    <name type="scientific">Spirilliplanes yamanashiensis</name>
    <dbReference type="NCBI Taxonomy" id="42233"/>
    <lineage>
        <taxon>Bacteria</taxon>
        <taxon>Bacillati</taxon>
        <taxon>Actinomycetota</taxon>
        <taxon>Actinomycetes</taxon>
        <taxon>Micromonosporales</taxon>
        <taxon>Micromonosporaceae</taxon>
        <taxon>Spirilliplanes</taxon>
    </lineage>
</organism>